<evidence type="ECO:0000256" key="2">
    <source>
        <dbReference type="ARBA" id="ARBA00022729"/>
    </source>
</evidence>
<reference evidence="5 6" key="1">
    <citation type="submission" date="2021-06" db="EMBL/GenBank/DDBJ databases">
        <title>Caerostris darwini draft genome.</title>
        <authorList>
            <person name="Kono N."/>
            <person name="Arakawa K."/>
        </authorList>
    </citation>
    <scope>NUCLEOTIDE SEQUENCE [LARGE SCALE GENOMIC DNA]</scope>
</reference>
<dbReference type="InterPro" id="IPR032675">
    <property type="entry name" value="LRR_dom_sf"/>
</dbReference>
<dbReference type="PANTHER" id="PTHR24369:SF213">
    <property type="entry name" value="INSULIN LIKE GROWTH FACTOR BINDING PROTEIN ACID LABILE SUBUNIT"/>
    <property type="match status" value="1"/>
</dbReference>
<organism evidence="5 6">
    <name type="scientific">Caerostris darwini</name>
    <dbReference type="NCBI Taxonomy" id="1538125"/>
    <lineage>
        <taxon>Eukaryota</taxon>
        <taxon>Metazoa</taxon>
        <taxon>Ecdysozoa</taxon>
        <taxon>Arthropoda</taxon>
        <taxon>Chelicerata</taxon>
        <taxon>Arachnida</taxon>
        <taxon>Araneae</taxon>
        <taxon>Araneomorphae</taxon>
        <taxon>Entelegynae</taxon>
        <taxon>Araneoidea</taxon>
        <taxon>Araneidae</taxon>
        <taxon>Caerostris</taxon>
    </lineage>
</organism>
<keyword evidence="1" id="KW-0433">Leucine-rich repeat</keyword>
<gene>
    <name evidence="5" type="primary">AVEN_220595_1</name>
    <name evidence="5" type="ORF">CDAR_459781</name>
</gene>
<dbReference type="InterPro" id="IPR000483">
    <property type="entry name" value="Cys-rich_flank_reg_C"/>
</dbReference>
<feature type="domain" description="LRRCT" evidence="4">
    <location>
        <begin position="213"/>
        <end position="263"/>
    </location>
</feature>
<evidence type="ECO:0000259" key="4">
    <source>
        <dbReference type="SMART" id="SM00082"/>
    </source>
</evidence>
<proteinExistence type="predicted"/>
<dbReference type="Proteomes" id="UP001054837">
    <property type="component" value="Unassembled WGS sequence"/>
</dbReference>
<dbReference type="InterPro" id="IPR050541">
    <property type="entry name" value="LRR_TM_domain-containing"/>
</dbReference>
<dbReference type="SMART" id="SM00082">
    <property type="entry name" value="LRRCT"/>
    <property type="match status" value="2"/>
</dbReference>
<dbReference type="Gene3D" id="3.80.10.10">
    <property type="entry name" value="Ribonuclease Inhibitor"/>
    <property type="match status" value="2"/>
</dbReference>
<comment type="caution">
    <text evidence="5">The sequence shown here is derived from an EMBL/GenBank/DDBJ whole genome shotgun (WGS) entry which is preliminary data.</text>
</comment>
<sequence>MNRLTKLHMEGNRIATLGSEIHALTQLRILSISNNQIRSISTNQIPRILTYLYLAGNPFHCDSQMLPFLQFLNSTEEIMTDEDLCTPSHNGTAPASPLARCPAPCRCSFTNDNFMLVDCSSSGLTHLPPFFTEEQNSTVLQIFLPRANKGMPFVIEAEIEGLNLSNNKIQSLEEARLPRRTRLLFLDHNLIHRPPVFLLESLEFLTRVTLSNNPWTCDCAALDFKKWVVSKSTLVLDVNETRCDPDMAIAQGWLSVPSGFSRTGKSARTGQASTSP</sequence>
<evidence type="ECO:0000256" key="3">
    <source>
        <dbReference type="ARBA" id="ARBA00022737"/>
    </source>
</evidence>
<evidence type="ECO:0000256" key="1">
    <source>
        <dbReference type="ARBA" id="ARBA00022614"/>
    </source>
</evidence>
<dbReference type="Pfam" id="PF13855">
    <property type="entry name" value="LRR_8"/>
    <property type="match status" value="1"/>
</dbReference>
<keyword evidence="2" id="KW-0732">Signal</keyword>
<dbReference type="InterPro" id="IPR001611">
    <property type="entry name" value="Leu-rich_rpt"/>
</dbReference>
<evidence type="ECO:0000313" key="6">
    <source>
        <dbReference type="Proteomes" id="UP001054837"/>
    </source>
</evidence>
<feature type="domain" description="LRRCT" evidence="4">
    <location>
        <begin position="57"/>
        <end position="106"/>
    </location>
</feature>
<dbReference type="PANTHER" id="PTHR24369">
    <property type="entry name" value="ANTIGEN BSP, PUTATIVE-RELATED"/>
    <property type="match status" value="1"/>
</dbReference>
<keyword evidence="6" id="KW-1185">Reference proteome</keyword>
<dbReference type="GO" id="GO:0005886">
    <property type="term" value="C:plasma membrane"/>
    <property type="evidence" value="ECO:0007669"/>
    <property type="project" value="TreeGrafter"/>
</dbReference>
<evidence type="ECO:0000313" key="5">
    <source>
        <dbReference type="EMBL" id="GIX70607.1"/>
    </source>
</evidence>
<dbReference type="PROSITE" id="PS51450">
    <property type="entry name" value="LRR"/>
    <property type="match status" value="1"/>
</dbReference>
<keyword evidence="3" id="KW-0677">Repeat</keyword>
<dbReference type="EMBL" id="BPLQ01000380">
    <property type="protein sequence ID" value="GIX70607.1"/>
    <property type="molecule type" value="Genomic_DNA"/>
</dbReference>
<accession>A0AAV4MEL5</accession>
<dbReference type="AlphaFoldDB" id="A0AAV4MEL5"/>
<dbReference type="SUPFAM" id="SSF52058">
    <property type="entry name" value="L domain-like"/>
    <property type="match status" value="1"/>
</dbReference>
<name>A0AAV4MEL5_9ARAC</name>
<protein>
    <recommendedName>
        <fullName evidence="4">LRRCT domain-containing protein</fullName>
    </recommendedName>
</protein>